<evidence type="ECO:0000313" key="4">
    <source>
        <dbReference type="Proteomes" id="UP000708208"/>
    </source>
</evidence>
<feature type="region of interest" description="Disordered" evidence="1">
    <location>
        <begin position="680"/>
        <end position="705"/>
    </location>
</feature>
<dbReference type="SMART" id="SM01411">
    <property type="entry name" value="Ephrin_rec_like"/>
    <property type="match status" value="1"/>
</dbReference>
<evidence type="ECO:0000313" key="3">
    <source>
        <dbReference type="EMBL" id="CAG7733422.1"/>
    </source>
</evidence>
<dbReference type="PROSITE" id="PS50835">
    <property type="entry name" value="IG_LIKE"/>
    <property type="match status" value="1"/>
</dbReference>
<evidence type="ECO:0000256" key="1">
    <source>
        <dbReference type="SAM" id="MobiDB-lite"/>
    </source>
</evidence>
<reference evidence="3" key="1">
    <citation type="submission" date="2021-06" db="EMBL/GenBank/DDBJ databases">
        <authorList>
            <person name="Hodson N. C."/>
            <person name="Mongue J. A."/>
            <person name="Jaron S. K."/>
        </authorList>
    </citation>
    <scope>NUCLEOTIDE SEQUENCE</scope>
</reference>
<feature type="domain" description="Ig-like" evidence="2">
    <location>
        <begin position="256"/>
        <end position="344"/>
    </location>
</feature>
<organism evidence="3 4">
    <name type="scientific">Allacma fusca</name>
    <dbReference type="NCBI Taxonomy" id="39272"/>
    <lineage>
        <taxon>Eukaryota</taxon>
        <taxon>Metazoa</taxon>
        <taxon>Ecdysozoa</taxon>
        <taxon>Arthropoda</taxon>
        <taxon>Hexapoda</taxon>
        <taxon>Collembola</taxon>
        <taxon>Symphypleona</taxon>
        <taxon>Sminthuridae</taxon>
        <taxon>Allacma</taxon>
    </lineage>
</organism>
<feature type="region of interest" description="Disordered" evidence="1">
    <location>
        <begin position="723"/>
        <end position="747"/>
    </location>
</feature>
<dbReference type="Proteomes" id="UP000708208">
    <property type="component" value="Unassembled WGS sequence"/>
</dbReference>
<accession>A0A8J2K795</accession>
<feature type="region of interest" description="Disordered" evidence="1">
    <location>
        <begin position="1043"/>
        <end position="1134"/>
    </location>
</feature>
<feature type="compositionally biased region" description="Polar residues" evidence="1">
    <location>
        <begin position="1279"/>
        <end position="1304"/>
    </location>
</feature>
<protein>
    <recommendedName>
        <fullName evidence="2">Ig-like domain-containing protein</fullName>
    </recommendedName>
</protein>
<feature type="compositionally biased region" description="Polar residues" evidence="1">
    <location>
        <begin position="737"/>
        <end position="747"/>
    </location>
</feature>
<evidence type="ECO:0000259" key="2">
    <source>
        <dbReference type="PROSITE" id="PS50835"/>
    </source>
</evidence>
<feature type="compositionally biased region" description="Polar residues" evidence="1">
    <location>
        <begin position="1058"/>
        <end position="1082"/>
    </location>
</feature>
<sequence length="1332" mass="149251">MSTEEAAIRSSLGGLSWKNVSHANAEGKGIQSKWVAAAPDLRGGSVLAEVVAEVPGRIRTGVAVVTVGPDQGLEKNDVNATGTQGDPRGIVVPPDQFLQTMIETERGIVDGIVIDLLKDRGIGLVIVRENGTETETRDRQIRNRQKERTIKEAILSASRKTLISRLQFYQCQQFRLLPDVLVCRQQFKRGNGNRLYNGNSKADYNPGNYKEDQRDYFGDPPNHTSGNFPRLRRKRRVKNSIENDAARLDNIVQNFPRELVAHTFAFLGHRVQISCNSNLSNRYQGAIFNWAHNNGVPVYAPAVTVNTYTGELTIPVVQLSDTDTYQCQELLPNGKNISTSHRLSVVTDSIHWLSITSYYESQGCHTKEMEDIQNNLKSWIGNYVCPICTMHGSSVICDAGSTGSPQYVIHFALTAFNFENEIDTRLDLGFCSEICLQAIHLLLLRIVANSVRKLFARPIQGSDGKTFYPQPDTVHIELMTGCLSGFSFNSTICFPCTPGHYSERGESDCLECDHGSYQAAMAASRCIPCKKDEDTVDDGATDPFACLPLNLVNAYNAVEDNKSSALAATVVLVVLFLCIILCSKNIEKSQVPANIGRRYIKETPQQTESNDLIKIKETGDSEFRAIQSRTPKNSWKKIVKAKVPHMWAGSQHTSNYSRLAELASSSSSESELQNNKYMIRDGKSKPTHTPSENQITSHKHSRKSFHVNDRSLSLKHDMYNQKKYSSTKRGHSRIDSKNAQAYSKVSRNPTVEPGIQVLSESYTVSGNPIDNENQNSPNPSMVNRNSPIDYEFQRNPYPSVVSRSAATGSEVQNTLNDSSASRYPIIDSGIQKTRHHSYENDRSSISGTYEIRNSQEQSIIGESSNIHYEIQNSPNHSPGNRNYAFNYDNHNSRNHSVVSRNPTIDYENLNSPNHSVVSRSLTNDYEIQNSPNHSVASRKPTIDYEIQNSQNHSKVNRNSTIEYTIQNSRKNSVVSRKPTIDHKIRNSQNHSVISRKPTIDHKIPNSRNHSMISRNPTIGHEIPNSSNHPTMSRNPTINYEVDTRKNSGLSKNPPDYEIQNSLNNSMAKRSPTTDYENQSIGRQSFVDRNPTVDWEIQNTRKNSTGSRKISSLCNSEIQNSRKNSAESGKNNPFLNSEIQNRKHFFEESRHGTKHGNKSVFAVHRNSHFDDSGAASRLPSSNVGVQTHLEKSTSGGRYPTDQSRSNNRQGGVDSCERCYERIQKRILEDLAAPKKKSAVDDEALSKVRVRETIEKINAVSNFSKPKPTVYDMHSHHKNRQGCSNDMSTKGNADITSGDWSQQQPLDSRWDHNCHRCIKPSLRQPRLLPPAPPE</sequence>
<dbReference type="EMBL" id="CAJVCH010248861">
    <property type="protein sequence ID" value="CAG7733422.1"/>
    <property type="molecule type" value="Genomic_DNA"/>
</dbReference>
<feature type="compositionally biased region" description="Polar residues" evidence="1">
    <location>
        <begin position="1096"/>
        <end position="1134"/>
    </location>
</feature>
<feature type="compositionally biased region" description="Polar residues" evidence="1">
    <location>
        <begin position="1191"/>
        <end position="1208"/>
    </location>
</feature>
<dbReference type="InterPro" id="IPR011641">
    <property type="entry name" value="Tyr-kin_ephrin_A/B_rcpt-like"/>
</dbReference>
<dbReference type="Pfam" id="PF07699">
    <property type="entry name" value="Ephrin_rec_like"/>
    <property type="match status" value="1"/>
</dbReference>
<dbReference type="InterPro" id="IPR007110">
    <property type="entry name" value="Ig-like_dom"/>
</dbReference>
<feature type="region of interest" description="Disordered" evidence="1">
    <location>
        <begin position="1270"/>
        <end position="1305"/>
    </location>
</feature>
<gene>
    <name evidence="3" type="ORF">AFUS01_LOCUS21866</name>
</gene>
<comment type="caution">
    <text evidence="3">The sequence shown here is derived from an EMBL/GenBank/DDBJ whole genome shotgun (WGS) entry which is preliminary data.</text>
</comment>
<feature type="compositionally biased region" description="Polar residues" evidence="1">
    <location>
        <begin position="687"/>
        <end position="696"/>
    </location>
</feature>
<keyword evidence="4" id="KW-1185">Reference proteome</keyword>
<feature type="region of interest" description="Disordered" evidence="1">
    <location>
        <begin position="1171"/>
        <end position="1212"/>
    </location>
</feature>
<proteinExistence type="predicted"/>
<name>A0A8J2K795_9HEXA</name>
<feature type="region of interest" description="Disordered" evidence="1">
    <location>
        <begin position="764"/>
        <end position="786"/>
    </location>
</feature>